<dbReference type="PROSITE" id="PS52016">
    <property type="entry name" value="TONB_DEPENDENT_REC_3"/>
    <property type="match status" value="1"/>
</dbReference>
<dbReference type="PANTHER" id="PTHR30069">
    <property type="entry name" value="TONB-DEPENDENT OUTER MEMBRANE RECEPTOR"/>
    <property type="match status" value="1"/>
</dbReference>
<dbReference type="Gene3D" id="2.40.170.20">
    <property type="entry name" value="TonB-dependent receptor, beta-barrel domain"/>
    <property type="match status" value="1"/>
</dbReference>
<protein>
    <submittedName>
        <fullName evidence="15">TonB-dependent receptor</fullName>
    </submittedName>
</protein>
<name>A0AAP2GU43_9BACT</name>
<evidence type="ECO:0000256" key="3">
    <source>
        <dbReference type="ARBA" id="ARBA00022452"/>
    </source>
</evidence>
<evidence type="ECO:0000256" key="11">
    <source>
        <dbReference type="RuleBase" id="RU003357"/>
    </source>
</evidence>
<keyword evidence="2 10" id="KW-0813">Transport</keyword>
<dbReference type="Proteomes" id="UP001319080">
    <property type="component" value="Unassembled WGS sequence"/>
</dbReference>
<dbReference type="Gene3D" id="2.170.130.10">
    <property type="entry name" value="TonB-dependent receptor, plug domain"/>
    <property type="match status" value="1"/>
</dbReference>
<comment type="similarity">
    <text evidence="10 11">Belongs to the TonB-dependent receptor family.</text>
</comment>
<keyword evidence="8 15" id="KW-0675">Receptor</keyword>
<dbReference type="InterPro" id="IPR036942">
    <property type="entry name" value="Beta-barrel_TonB_sf"/>
</dbReference>
<evidence type="ECO:0000256" key="10">
    <source>
        <dbReference type="PROSITE-ProRule" id="PRU01360"/>
    </source>
</evidence>
<reference evidence="15 16" key="1">
    <citation type="submission" date="2021-05" db="EMBL/GenBank/DDBJ databases">
        <title>A Polyphasic approach of four new species of the genus Ohtaekwangia: Ohtaekwangia histidinii sp. nov., Ohtaekwangia cretensis sp. nov., Ohtaekwangia indiensis sp. nov., Ohtaekwangia reichenbachii sp. nov. from diverse environment.</title>
        <authorList>
            <person name="Octaviana S."/>
        </authorList>
    </citation>
    <scope>NUCLEOTIDE SEQUENCE [LARGE SCALE GENOMIC DNA]</scope>
    <source>
        <strain evidence="15 16">PWU5</strain>
    </source>
</reference>
<evidence type="ECO:0000313" key="16">
    <source>
        <dbReference type="Proteomes" id="UP001319080"/>
    </source>
</evidence>
<dbReference type="RefSeq" id="WP_254084602.1">
    <property type="nucleotide sequence ID" value="NZ_JAHESE010000010.1"/>
</dbReference>
<dbReference type="PROSITE" id="PS51257">
    <property type="entry name" value="PROKAR_LIPOPROTEIN"/>
    <property type="match status" value="1"/>
</dbReference>
<keyword evidence="16" id="KW-1185">Reference proteome</keyword>
<evidence type="ECO:0000256" key="4">
    <source>
        <dbReference type="ARBA" id="ARBA00022692"/>
    </source>
</evidence>
<dbReference type="InterPro" id="IPR000531">
    <property type="entry name" value="Beta-barrel_TonB"/>
</dbReference>
<dbReference type="Gene3D" id="2.60.40.1120">
    <property type="entry name" value="Carboxypeptidase-like, regulatory domain"/>
    <property type="match status" value="1"/>
</dbReference>
<dbReference type="InterPro" id="IPR012910">
    <property type="entry name" value="Plug_dom"/>
</dbReference>
<gene>
    <name evidence="15" type="ORF">KK062_12325</name>
</gene>
<dbReference type="InterPro" id="IPR037066">
    <property type="entry name" value="Plug_dom_sf"/>
</dbReference>
<keyword evidence="4 10" id="KW-0812">Transmembrane</keyword>
<evidence type="ECO:0000259" key="13">
    <source>
        <dbReference type="Pfam" id="PF00593"/>
    </source>
</evidence>
<keyword evidence="9 10" id="KW-0998">Cell outer membrane</keyword>
<dbReference type="SUPFAM" id="SSF56935">
    <property type="entry name" value="Porins"/>
    <property type="match status" value="1"/>
</dbReference>
<dbReference type="InterPro" id="IPR008969">
    <property type="entry name" value="CarboxyPept-like_regulatory"/>
</dbReference>
<dbReference type="EMBL" id="JAHESE010000010">
    <property type="protein sequence ID" value="MBT1709018.1"/>
    <property type="molecule type" value="Genomic_DNA"/>
</dbReference>
<keyword evidence="5 12" id="KW-0732">Signal</keyword>
<keyword evidence="3 10" id="KW-1134">Transmembrane beta strand</keyword>
<dbReference type="CDD" id="cd01347">
    <property type="entry name" value="ligand_gated_channel"/>
    <property type="match status" value="1"/>
</dbReference>
<evidence type="ECO:0000256" key="7">
    <source>
        <dbReference type="ARBA" id="ARBA00023136"/>
    </source>
</evidence>
<sequence>MVAITTRFLKYPSVWSTAVCACLVVMSLQTAAANIPVYSILDKKITVRLNDTALSDALDVIAGQAGCSFSYSSTLLGGNRRVTIHYTDTPLRDVLADLLRDTLGSIQVHGSKVLLVAACAHIDGKLTTAEGDPIPYGTVRVEGKPYGTTSSENGAFTLRVPDAGPCVLIATAVGYEPLKKTFAISPGQTLQLAFTLQEATVQMNEVLVTADRTLTSTATRTAVPVGDLPMPVMIIEGRQLEMMGSRRLHEVLQEQTGLALTTDPSGASSALGLQVQGFDASYTMIMIDGQPLIGRNSVGILDLSRITVANIERIEIIKGTSSAIYGSDALAGVVNIITRKQSADHPHGTAALRYGSNQTLDATFDGSMPWLDKRAITSISTNFYRTDGFDAAPDTPGKTLPPFNSYSLQGKTQYRLAPTTLLTGSARFASRQQHNQYDMDRIGRREDKNVEQDVNASAMLQNTFRGKIDMQTQYYFTQYTARATSTDLDNDIRVNENKFQQYFHRLESFASYNPWRTLKTTIGMGGNAEILQASRYGNRRDMQTGFAYFQTHYTPNDKIGILAGVRYDIHNLYGQQVSPRFGVRYAVNDWLILKATAGTGFKAPSFQQLYLSFTNPSAGYTVLGAAVFDQEVARLQANGEILELYPVAEKVGSLKAEHSLSFNAGFVLQPADDVSFEINAFRNNIDNMILEDPVGVKRQGTQLYSYRNIDRAFTQGLETNLRWTITPGLQFAIGYQLLYAKDQSIVDKIKKGEEQVRTTEGRIRTAKPSDYFNLVSRSRHMANAKIFYEHKTRGISASFRATYRGKYGIGDRNAPNLFIDPYDLYADGYVLLNATVEKRLLQKQLGIQLICDNITDYNDSLIPNLLGRQFITALSWRFNKND</sequence>
<evidence type="ECO:0000313" key="15">
    <source>
        <dbReference type="EMBL" id="MBT1709018.1"/>
    </source>
</evidence>
<dbReference type="PANTHER" id="PTHR30069:SF29">
    <property type="entry name" value="HEMOGLOBIN AND HEMOGLOBIN-HAPTOGLOBIN-BINDING PROTEIN 1-RELATED"/>
    <property type="match status" value="1"/>
</dbReference>
<feature type="domain" description="TonB-dependent receptor-like beta-barrel" evidence="13">
    <location>
        <begin position="373"/>
        <end position="853"/>
    </location>
</feature>
<accession>A0AAP2GU43</accession>
<dbReference type="GO" id="GO:0009279">
    <property type="term" value="C:cell outer membrane"/>
    <property type="evidence" value="ECO:0007669"/>
    <property type="project" value="UniProtKB-SubCell"/>
</dbReference>
<comment type="subcellular location">
    <subcellularLocation>
        <location evidence="1 10">Cell outer membrane</location>
        <topology evidence="1 10">Multi-pass membrane protein</topology>
    </subcellularLocation>
</comment>
<dbReference type="GO" id="GO:0015344">
    <property type="term" value="F:siderophore uptake transmembrane transporter activity"/>
    <property type="evidence" value="ECO:0007669"/>
    <property type="project" value="TreeGrafter"/>
</dbReference>
<evidence type="ECO:0000256" key="5">
    <source>
        <dbReference type="ARBA" id="ARBA00022729"/>
    </source>
</evidence>
<dbReference type="Pfam" id="PF13715">
    <property type="entry name" value="CarbopepD_reg_2"/>
    <property type="match status" value="1"/>
</dbReference>
<evidence type="ECO:0000256" key="6">
    <source>
        <dbReference type="ARBA" id="ARBA00023077"/>
    </source>
</evidence>
<dbReference type="Pfam" id="PF00593">
    <property type="entry name" value="TonB_dep_Rec_b-barrel"/>
    <property type="match status" value="1"/>
</dbReference>
<evidence type="ECO:0000256" key="2">
    <source>
        <dbReference type="ARBA" id="ARBA00022448"/>
    </source>
</evidence>
<feature type="domain" description="TonB-dependent receptor plug" evidence="14">
    <location>
        <begin position="227"/>
        <end position="333"/>
    </location>
</feature>
<dbReference type="AlphaFoldDB" id="A0AAP2GU43"/>
<dbReference type="SUPFAM" id="SSF49464">
    <property type="entry name" value="Carboxypeptidase regulatory domain-like"/>
    <property type="match status" value="1"/>
</dbReference>
<feature type="chain" id="PRO_5043049138" evidence="12">
    <location>
        <begin position="33"/>
        <end position="882"/>
    </location>
</feature>
<keyword evidence="6 11" id="KW-0798">TonB box</keyword>
<evidence type="ECO:0000256" key="9">
    <source>
        <dbReference type="ARBA" id="ARBA00023237"/>
    </source>
</evidence>
<keyword evidence="7 10" id="KW-0472">Membrane</keyword>
<organism evidence="15 16">
    <name type="scientific">Dawidia cretensis</name>
    <dbReference type="NCBI Taxonomy" id="2782350"/>
    <lineage>
        <taxon>Bacteria</taxon>
        <taxon>Pseudomonadati</taxon>
        <taxon>Bacteroidota</taxon>
        <taxon>Cytophagia</taxon>
        <taxon>Cytophagales</taxon>
        <taxon>Chryseotaleaceae</taxon>
        <taxon>Dawidia</taxon>
    </lineage>
</organism>
<comment type="caution">
    <text evidence="15">The sequence shown here is derived from an EMBL/GenBank/DDBJ whole genome shotgun (WGS) entry which is preliminary data.</text>
</comment>
<evidence type="ECO:0000256" key="8">
    <source>
        <dbReference type="ARBA" id="ARBA00023170"/>
    </source>
</evidence>
<dbReference type="GO" id="GO:0044718">
    <property type="term" value="P:siderophore transmembrane transport"/>
    <property type="evidence" value="ECO:0007669"/>
    <property type="project" value="TreeGrafter"/>
</dbReference>
<evidence type="ECO:0000256" key="1">
    <source>
        <dbReference type="ARBA" id="ARBA00004571"/>
    </source>
</evidence>
<proteinExistence type="inferred from homology"/>
<dbReference type="InterPro" id="IPR039426">
    <property type="entry name" value="TonB-dep_rcpt-like"/>
</dbReference>
<feature type="signal peptide" evidence="12">
    <location>
        <begin position="1"/>
        <end position="32"/>
    </location>
</feature>
<dbReference type="Pfam" id="PF07715">
    <property type="entry name" value="Plug"/>
    <property type="match status" value="1"/>
</dbReference>
<evidence type="ECO:0000256" key="12">
    <source>
        <dbReference type="SAM" id="SignalP"/>
    </source>
</evidence>
<evidence type="ECO:0000259" key="14">
    <source>
        <dbReference type="Pfam" id="PF07715"/>
    </source>
</evidence>